<dbReference type="SUPFAM" id="SSF52047">
    <property type="entry name" value="RNI-like"/>
    <property type="match status" value="1"/>
</dbReference>
<dbReference type="InParanoid" id="A0A165EVX6"/>
<proteinExistence type="predicted"/>
<dbReference type="Proteomes" id="UP000077266">
    <property type="component" value="Unassembled WGS sequence"/>
</dbReference>
<protein>
    <submittedName>
        <fullName evidence="1">Uncharacterized protein</fullName>
    </submittedName>
</protein>
<gene>
    <name evidence="1" type="ORF">EXIGLDRAFT_723345</name>
</gene>
<sequence>MTSSAYNPEPNRYAGQQEATILRAQITAYQEDLRVANLRVEESETRLHAATATVLAAELTLRQAREAQQAAGAGHVCAVQRVQSIQRSITECKAPLNPLRKTPLEILGLIFDELADQEHRGLSLTGHKRLQKVPFILSAVCRRWREAVHNSTRLWCRVVIEFSSKTTSLPQKVLAWQAFLATHIQRSGSRLLDLTIFHDETHVCSNSSQLYRSLHAMVVRAATVDITFNSECCDKFLTFLKARTPKLQRARIATFFPPPPTPPQAFEFFQTAHSLKYLHLHHCIPKWKSGCLHSVTEIKATWTVVPVSELIEMFGMMPALEAVTIDTASILDTEGVIRSSRLRRFDLSVDVITEHFASNKLHFPALDSLTLRYPRYSPHLPQRNFPTARRLALMACLGTSPNIKYLRVDATKCDERFAGVLEQFAALETFEARNAWVSPTFFARMTAPRPSGELVCPALHTIIFDTPFFQREFDQDTFLGFVRSRKESAGAKRVNVQIRLVGDTNRPSWLEELAELQQA</sequence>
<evidence type="ECO:0000313" key="2">
    <source>
        <dbReference type="Proteomes" id="UP000077266"/>
    </source>
</evidence>
<accession>A0A165EVX6</accession>
<keyword evidence="2" id="KW-1185">Reference proteome</keyword>
<evidence type="ECO:0000313" key="1">
    <source>
        <dbReference type="EMBL" id="KZV87808.1"/>
    </source>
</evidence>
<name>A0A165EVX6_EXIGL</name>
<reference evidence="1 2" key="1">
    <citation type="journal article" date="2016" name="Mol. Biol. Evol.">
        <title>Comparative Genomics of Early-Diverging Mushroom-Forming Fungi Provides Insights into the Origins of Lignocellulose Decay Capabilities.</title>
        <authorList>
            <person name="Nagy L.G."/>
            <person name="Riley R."/>
            <person name="Tritt A."/>
            <person name="Adam C."/>
            <person name="Daum C."/>
            <person name="Floudas D."/>
            <person name="Sun H."/>
            <person name="Yadav J.S."/>
            <person name="Pangilinan J."/>
            <person name="Larsson K.H."/>
            <person name="Matsuura K."/>
            <person name="Barry K."/>
            <person name="Labutti K."/>
            <person name="Kuo R."/>
            <person name="Ohm R.A."/>
            <person name="Bhattacharya S.S."/>
            <person name="Shirouzu T."/>
            <person name="Yoshinaga Y."/>
            <person name="Martin F.M."/>
            <person name="Grigoriev I.V."/>
            <person name="Hibbett D.S."/>
        </authorList>
    </citation>
    <scope>NUCLEOTIDE SEQUENCE [LARGE SCALE GENOMIC DNA]</scope>
    <source>
        <strain evidence="1 2">HHB12029</strain>
    </source>
</reference>
<organism evidence="1 2">
    <name type="scientific">Exidia glandulosa HHB12029</name>
    <dbReference type="NCBI Taxonomy" id="1314781"/>
    <lineage>
        <taxon>Eukaryota</taxon>
        <taxon>Fungi</taxon>
        <taxon>Dikarya</taxon>
        <taxon>Basidiomycota</taxon>
        <taxon>Agaricomycotina</taxon>
        <taxon>Agaricomycetes</taxon>
        <taxon>Auriculariales</taxon>
        <taxon>Exidiaceae</taxon>
        <taxon>Exidia</taxon>
    </lineage>
</organism>
<dbReference type="OrthoDB" id="3063971at2759"/>
<dbReference type="EMBL" id="KV426115">
    <property type="protein sequence ID" value="KZV87808.1"/>
    <property type="molecule type" value="Genomic_DNA"/>
</dbReference>
<dbReference type="AlphaFoldDB" id="A0A165EVX6"/>